<dbReference type="PANTHER" id="PTHR11857:SF43">
    <property type="entry name" value="GEO07291P1-RELATED"/>
    <property type="match status" value="1"/>
</dbReference>
<evidence type="ECO:0000256" key="4">
    <source>
        <dbReference type="ARBA" id="ARBA00022729"/>
    </source>
</evidence>
<dbReference type="Proteomes" id="UP001200034">
    <property type="component" value="Unassembled WGS sequence"/>
</dbReference>
<comment type="subcellular location">
    <subcellularLocation>
        <location evidence="1">Secreted</location>
    </subcellularLocation>
</comment>
<keyword evidence="6" id="KW-1185">Reference proteome</keyword>
<organism evidence="5 6">
    <name type="scientific">Drosophila rubida</name>
    <dbReference type="NCBI Taxonomy" id="30044"/>
    <lineage>
        <taxon>Eukaryota</taxon>
        <taxon>Metazoa</taxon>
        <taxon>Ecdysozoa</taxon>
        <taxon>Arthropoda</taxon>
        <taxon>Hexapoda</taxon>
        <taxon>Insecta</taxon>
        <taxon>Pterygota</taxon>
        <taxon>Neoptera</taxon>
        <taxon>Endopterygota</taxon>
        <taxon>Diptera</taxon>
        <taxon>Brachycera</taxon>
        <taxon>Muscomorpha</taxon>
        <taxon>Ephydroidea</taxon>
        <taxon>Drosophilidae</taxon>
        <taxon>Drosophila</taxon>
    </lineage>
</organism>
<reference evidence="5" key="1">
    <citation type="journal article" date="2021" name="Mol. Ecol. Resour.">
        <title>Phylogenomic analyses of the genus Drosophila reveals genomic signals of climate adaptation.</title>
        <authorList>
            <person name="Li F."/>
            <person name="Rane R.V."/>
            <person name="Luria V."/>
            <person name="Xiong Z."/>
            <person name="Chen J."/>
            <person name="Li Z."/>
            <person name="Catullo R.A."/>
            <person name="Griffin P.C."/>
            <person name="Schiffer M."/>
            <person name="Pearce S."/>
            <person name="Lee S.F."/>
            <person name="McElroy K."/>
            <person name="Stocker A."/>
            <person name="Shirriffs J."/>
            <person name="Cockerell F."/>
            <person name="Coppin C."/>
            <person name="Sgro C.M."/>
            <person name="Karger A."/>
            <person name="Cain J.W."/>
            <person name="Weber J.A."/>
            <person name="Santpere G."/>
            <person name="Kirschner M.W."/>
            <person name="Hoffmann A.A."/>
            <person name="Oakeshott J.G."/>
            <person name="Zhang G."/>
        </authorList>
    </citation>
    <scope>NUCLEOTIDE SEQUENCE</scope>
    <source>
        <strain evidence="5">BGI-SZ-2011g</strain>
    </source>
</reference>
<dbReference type="AlphaFoldDB" id="A0AAD4PFH1"/>
<dbReference type="SUPFAM" id="SSF47565">
    <property type="entry name" value="Insect pheromone/odorant-binding proteins"/>
    <property type="match status" value="1"/>
</dbReference>
<dbReference type="Gene3D" id="1.10.238.20">
    <property type="entry name" value="Pheromone/general odorant binding protein domain"/>
    <property type="match status" value="1"/>
</dbReference>
<dbReference type="GO" id="GO:0007608">
    <property type="term" value="P:sensory perception of smell"/>
    <property type="evidence" value="ECO:0007669"/>
    <property type="project" value="TreeGrafter"/>
</dbReference>
<dbReference type="GO" id="GO:0005549">
    <property type="term" value="F:odorant binding"/>
    <property type="evidence" value="ECO:0007669"/>
    <property type="project" value="InterPro"/>
</dbReference>
<evidence type="ECO:0000256" key="2">
    <source>
        <dbReference type="ARBA" id="ARBA00008098"/>
    </source>
</evidence>
<dbReference type="CDD" id="cd23992">
    <property type="entry name" value="PBP_GOBP"/>
    <property type="match status" value="1"/>
</dbReference>
<evidence type="ECO:0000313" key="6">
    <source>
        <dbReference type="Proteomes" id="UP001200034"/>
    </source>
</evidence>
<dbReference type="InterPro" id="IPR036728">
    <property type="entry name" value="PBP_GOBP_sf"/>
</dbReference>
<comment type="caution">
    <text evidence="5">The sequence shown here is derived from an EMBL/GenBank/DDBJ whole genome shotgun (WGS) entry which is preliminary data.</text>
</comment>
<dbReference type="InterPro" id="IPR006170">
    <property type="entry name" value="PBP/GOBP"/>
</dbReference>
<dbReference type="Pfam" id="PF01395">
    <property type="entry name" value="PBP_GOBP"/>
    <property type="match status" value="1"/>
</dbReference>
<dbReference type="GO" id="GO:0005615">
    <property type="term" value="C:extracellular space"/>
    <property type="evidence" value="ECO:0007669"/>
    <property type="project" value="TreeGrafter"/>
</dbReference>
<dbReference type="SMART" id="SM00708">
    <property type="entry name" value="PhBP"/>
    <property type="match status" value="1"/>
</dbReference>
<sequence>MTEEMLETIREHNTQCVDQEGISKEQAFALRSGNYDDTDPKVKCFANCMLEKIGFMVDGQLKPEVVLEKLSPSEGADAIKAMLAKCNALKGSDKCDTSYKYIMCFQKHQAAK</sequence>
<dbReference type="FunFam" id="1.10.238.20:FF:000001">
    <property type="entry name" value="General odorant-binding protein lush"/>
    <property type="match status" value="1"/>
</dbReference>
<protein>
    <submittedName>
        <fullName evidence="5">Uncharacterized protein</fullName>
    </submittedName>
</protein>
<accession>A0AAD4PFH1</accession>
<dbReference type="EMBL" id="JAJJHW010003889">
    <property type="protein sequence ID" value="KAH8355049.1"/>
    <property type="molecule type" value="Genomic_DNA"/>
</dbReference>
<evidence type="ECO:0000313" key="5">
    <source>
        <dbReference type="EMBL" id="KAH8355049.1"/>
    </source>
</evidence>
<dbReference type="PANTHER" id="PTHR11857">
    <property type="entry name" value="ODORANT BINDING PROTEIN-RELATED"/>
    <property type="match status" value="1"/>
</dbReference>
<gene>
    <name evidence="5" type="ORF">KR093_004548</name>
</gene>
<evidence type="ECO:0000256" key="3">
    <source>
        <dbReference type="ARBA" id="ARBA00022525"/>
    </source>
</evidence>
<comment type="similarity">
    <text evidence="2">Belongs to the PBP/GOBP family.</text>
</comment>
<name>A0AAD4PFH1_9MUSC</name>
<proteinExistence type="inferred from homology"/>
<keyword evidence="4" id="KW-0732">Signal</keyword>
<keyword evidence="3" id="KW-0964">Secreted</keyword>
<evidence type="ECO:0000256" key="1">
    <source>
        <dbReference type="ARBA" id="ARBA00004613"/>
    </source>
</evidence>